<dbReference type="EMBL" id="BAABDH010000108">
    <property type="protein sequence ID" value="GAA3950473.1"/>
    <property type="molecule type" value="Genomic_DNA"/>
</dbReference>
<sequence length="154" mass="16745">MNSDKIAAEAQALTTVGIAAQLAAGAAAAATKARKRDRLEEILVSSAASTATRLLPLMELIERIRPHTANDSVFSSRREKINAQLTIVCEQLKAEKPKRQAIADAFKTMGEFVVEESREVSRDEVKESAKRFVLATIRHAPGLINAAHQARLLS</sequence>
<organism evidence="1 2">
    <name type="scientific">Hymenobacter algoricola</name>
    <dbReference type="NCBI Taxonomy" id="486267"/>
    <lineage>
        <taxon>Bacteria</taxon>
        <taxon>Pseudomonadati</taxon>
        <taxon>Bacteroidota</taxon>
        <taxon>Cytophagia</taxon>
        <taxon>Cytophagales</taxon>
        <taxon>Hymenobacteraceae</taxon>
        <taxon>Hymenobacter</taxon>
    </lineage>
</organism>
<proteinExistence type="predicted"/>
<accession>A0ABP7NNH0</accession>
<comment type="caution">
    <text evidence="1">The sequence shown here is derived from an EMBL/GenBank/DDBJ whole genome shotgun (WGS) entry which is preliminary data.</text>
</comment>
<protein>
    <submittedName>
        <fullName evidence="1">Uncharacterized protein</fullName>
    </submittedName>
</protein>
<name>A0ABP7NNH0_9BACT</name>
<evidence type="ECO:0000313" key="2">
    <source>
        <dbReference type="Proteomes" id="UP001499909"/>
    </source>
</evidence>
<keyword evidence="2" id="KW-1185">Reference proteome</keyword>
<gene>
    <name evidence="1" type="ORF">GCM10022406_35390</name>
</gene>
<dbReference type="Proteomes" id="UP001499909">
    <property type="component" value="Unassembled WGS sequence"/>
</dbReference>
<dbReference type="RefSeq" id="WP_345116919.1">
    <property type="nucleotide sequence ID" value="NZ_BAABDH010000108.1"/>
</dbReference>
<reference evidence="2" key="1">
    <citation type="journal article" date="2019" name="Int. J. Syst. Evol. Microbiol.">
        <title>The Global Catalogue of Microorganisms (GCM) 10K type strain sequencing project: providing services to taxonomists for standard genome sequencing and annotation.</title>
        <authorList>
            <consortium name="The Broad Institute Genomics Platform"/>
            <consortium name="The Broad Institute Genome Sequencing Center for Infectious Disease"/>
            <person name="Wu L."/>
            <person name="Ma J."/>
        </authorList>
    </citation>
    <scope>NUCLEOTIDE SEQUENCE [LARGE SCALE GENOMIC DNA]</scope>
    <source>
        <strain evidence="2">JCM 17214</strain>
    </source>
</reference>
<evidence type="ECO:0000313" key="1">
    <source>
        <dbReference type="EMBL" id="GAA3950473.1"/>
    </source>
</evidence>